<protein>
    <recommendedName>
        <fullName evidence="1">RNA polymerase sigma factor 70 region 4 type 2 domain-containing protein</fullName>
    </recommendedName>
</protein>
<dbReference type="GO" id="GO:0006352">
    <property type="term" value="P:DNA-templated transcription initiation"/>
    <property type="evidence" value="ECO:0007669"/>
    <property type="project" value="InterPro"/>
</dbReference>
<feature type="domain" description="RNA polymerase sigma factor 70 region 4 type 2" evidence="1">
    <location>
        <begin position="12"/>
        <end position="62"/>
    </location>
</feature>
<dbReference type="EMBL" id="FPHZ01000024">
    <property type="protein sequence ID" value="SFV87484.1"/>
    <property type="molecule type" value="Genomic_DNA"/>
</dbReference>
<sequence length="70" mass="8121">MEELEQSEDKKRIIDCLKTLDANVRDAVFMQYFHGKTYAQIAKVFEKSENTIKSWVARALPKLKTCLEGL</sequence>
<dbReference type="AlphaFoldDB" id="A0A1W1E0I9"/>
<accession>A0A1W1E0I9</accession>
<gene>
    <name evidence="2" type="ORF">MNB_SUP05-SYMBIONT-5-1336</name>
</gene>
<dbReference type="InterPro" id="IPR014284">
    <property type="entry name" value="RNA_pol_sigma-70_dom"/>
</dbReference>
<proteinExistence type="predicted"/>
<evidence type="ECO:0000313" key="2">
    <source>
        <dbReference type="EMBL" id="SFV87484.1"/>
    </source>
</evidence>
<evidence type="ECO:0000259" key="1">
    <source>
        <dbReference type="Pfam" id="PF08281"/>
    </source>
</evidence>
<name>A0A1W1E0I9_9ZZZZ</name>
<dbReference type="NCBIfam" id="TIGR02937">
    <property type="entry name" value="sigma70-ECF"/>
    <property type="match status" value="1"/>
</dbReference>
<dbReference type="Gene3D" id="1.10.10.10">
    <property type="entry name" value="Winged helix-like DNA-binding domain superfamily/Winged helix DNA-binding domain"/>
    <property type="match status" value="1"/>
</dbReference>
<dbReference type="InterPro" id="IPR013249">
    <property type="entry name" value="RNA_pol_sigma70_r4_t2"/>
</dbReference>
<dbReference type="Pfam" id="PF08281">
    <property type="entry name" value="Sigma70_r4_2"/>
    <property type="match status" value="1"/>
</dbReference>
<dbReference type="InterPro" id="IPR036388">
    <property type="entry name" value="WH-like_DNA-bd_sf"/>
</dbReference>
<dbReference type="InterPro" id="IPR013324">
    <property type="entry name" value="RNA_pol_sigma_r3/r4-like"/>
</dbReference>
<dbReference type="CDD" id="cd06171">
    <property type="entry name" value="Sigma70_r4"/>
    <property type="match status" value="1"/>
</dbReference>
<dbReference type="SUPFAM" id="SSF88659">
    <property type="entry name" value="Sigma3 and sigma4 domains of RNA polymerase sigma factors"/>
    <property type="match status" value="1"/>
</dbReference>
<dbReference type="GO" id="GO:0016987">
    <property type="term" value="F:sigma factor activity"/>
    <property type="evidence" value="ECO:0007669"/>
    <property type="project" value="InterPro"/>
</dbReference>
<organism evidence="2">
    <name type="scientific">hydrothermal vent metagenome</name>
    <dbReference type="NCBI Taxonomy" id="652676"/>
    <lineage>
        <taxon>unclassified sequences</taxon>
        <taxon>metagenomes</taxon>
        <taxon>ecological metagenomes</taxon>
    </lineage>
</organism>
<dbReference type="GO" id="GO:0003677">
    <property type="term" value="F:DNA binding"/>
    <property type="evidence" value="ECO:0007669"/>
    <property type="project" value="InterPro"/>
</dbReference>
<reference evidence="2" key="1">
    <citation type="submission" date="2016-10" db="EMBL/GenBank/DDBJ databases">
        <authorList>
            <person name="de Groot N.N."/>
        </authorList>
    </citation>
    <scope>NUCLEOTIDE SEQUENCE</scope>
</reference>